<evidence type="ECO:0000256" key="9">
    <source>
        <dbReference type="SAM" id="Phobius"/>
    </source>
</evidence>
<evidence type="ECO:0000256" key="5">
    <source>
        <dbReference type="ARBA" id="ARBA00022683"/>
    </source>
</evidence>
<protein>
    <submittedName>
        <fullName evidence="10">PTS galactitol transporter subunit IIC</fullName>
    </submittedName>
</protein>
<accession>A0A926IHV6</accession>
<comment type="caution">
    <text evidence="10">The sequence shown here is derived from an EMBL/GenBank/DDBJ whole genome shotgun (WGS) entry which is preliminary data.</text>
</comment>
<dbReference type="GO" id="GO:0015577">
    <property type="term" value="F:galactitol transmembrane transporter activity"/>
    <property type="evidence" value="ECO:0007669"/>
    <property type="project" value="InterPro"/>
</dbReference>
<dbReference type="Proteomes" id="UP000623678">
    <property type="component" value="Unassembled WGS sequence"/>
</dbReference>
<evidence type="ECO:0000256" key="3">
    <source>
        <dbReference type="ARBA" id="ARBA00022475"/>
    </source>
</evidence>
<reference evidence="10" key="1">
    <citation type="submission" date="2020-08" db="EMBL/GenBank/DDBJ databases">
        <title>Genome public.</title>
        <authorList>
            <person name="Liu C."/>
            <person name="Sun Q."/>
        </authorList>
    </citation>
    <scope>NUCLEOTIDE SEQUENCE</scope>
    <source>
        <strain evidence="10">NSJ-64</strain>
    </source>
</reference>
<keyword evidence="2" id="KW-0813">Transport</keyword>
<evidence type="ECO:0000256" key="6">
    <source>
        <dbReference type="ARBA" id="ARBA00022692"/>
    </source>
</evidence>
<name>A0A926IHV6_9FIRM</name>
<dbReference type="AlphaFoldDB" id="A0A926IHV6"/>
<evidence type="ECO:0000256" key="2">
    <source>
        <dbReference type="ARBA" id="ARBA00022448"/>
    </source>
</evidence>
<dbReference type="PANTHER" id="PTHR37324">
    <property type="entry name" value="PTS SYSTEM GALACTITOL-SPECIFIC EIIC COMPONENT"/>
    <property type="match status" value="1"/>
</dbReference>
<dbReference type="PIRSF" id="PIRSF006304">
    <property type="entry name" value="GatC"/>
    <property type="match status" value="1"/>
</dbReference>
<dbReference type="InterPro" id="IPR013853">
    <property type="entry name" value="EIIC-GAT"/>
</dbReference>
<feature type="transmembrane region" description="Helical" evidence="9">
    <location>
        <begin position="360"/>
        <end position="378"/>
    </location>
</feature>
<comment type="subcellular location">
    <subcellularLocation>
        <location evidence="1">Cell membrane</location>
        <topology evidence="1">Multi-pass membrane protein</topology>
    </subcellularLocation>
</comment>
<dbReference type="PANTHER" id="PTHR37324:SF2">
    <property type="entry name" value="PTS SYSTEM GALACTITOL-SPECIFIC EIIC COMPONENT"/>
    <property type="match status" value="1"/>
</dbReference>
<keyword evidence="3" id="KW-1003">Cell membrane</keyword>
<keyword evidence="6 9" id="KW-0812">Transmembrane</keyword>
<dbReference type="EMBL" id="JACRTD010000005">
    <property type="protein sequence ID" value="MBC8585525.1"/>
    <property type="molecule type" value="Genomic_DNA"/>
</dbReference>
<keyword evidence="4" id="KW-0762">Sugar transport</keyword>
<feature type="transmembrane region" description="Helical" evidence="9">
    <location>
        <begin position="89"/>
        <end position="112"/>
    </location>
</feature>
<keyword evidence="5" id="KW-0598">Phosphotransferase system</keyword>
<evidence type="ECO:0000313" key="11">
    <source>
        <dbReference type="Proteomes" id="UP000623678"/>
    </source>
</evidence>
<feature type="transmembrane region" description="Helical" evidence="9">
    <location>
        <begin position="41"/>
        <end position="60"/>
    </location>
</feature>
<evidence type="ECO:0000256" key="1">
    <source>
        <dbReference type="ARBA" id="ARBA00004651"/>
    </source>
</evidence>
<dbReference type="Pfam" id="PF03611">
    <property type="entry name" value="EIIC-GAT"/>
    <property type="match status" value="1"/>
</dbReference>
<feature type="transmembrane region" description="Helical" evidence="9">
    <location>
        <begin position="399"/>
        <end position="420"/>
    </location>
</feature>
<feature type="transmembrane region" description="Helical" evidence="9">
    <location>
        <begin position="426"/>
        <end position="442"/>
    </location>
</feature>
<feature type="transmembrane region" description="Helical" evidence="9">
    <location>
        <begin position="318"/>
        <end position="340"/>
    </location>
</feature>
<proteinExistence type="predicted"/>
<feature type="transmembrane region" description="Helical" evidence="9">
    <location>
        <begin position="256"/>
        <end position="281"/>
    </location>
</feature>
<dbReference type="GO" id="GO:0005886">
    <property type="term" value="C:plasma membrane"/>
    <property type="evidence" value="ECO:0007669"/>
    <property type="project" value="UniProtKB-SubCell"/>
</dbReference>
<evidence type="ECO:0000256" key="7">
    <source>
        <dbReference type="ARBA" id="ARBA00022989"/>
    </source>
</evidence>
<dbReference type="RefSeq" id="WP_262395312.1">
    <property type="nucleotide sequence ID" value="NZ_JACRTD010000005.1"/>
</dbReference>
<feature type="transmembrane region" description="Helical" evidence="9">
    <location>
        <begin position="12"/>
        <end position="29"/>
    </location>
</feature>
<gene>
    <name evidence="10" type="ORF">H8705_08010</name>
</gene>
<evidence type="ECO:0000256" key="4">
    <source>
        <dbReference type="ARBA" id="ARBA00022597"/>
    </source>
</evidence>
<evidence type="ECO:0000256" key="8">
    <source>
        <dbReference type="ARBA" id="ARBA00023136"/>
    </source>
</evidence>
<dbReference type="InterPro" id="IPR004703">
    <property type="entry name" value="PTS_sugar-sp_permease"/>
</dbReference>
<keyword evidence="8 9" id="KW-0472">Membrane</keyword>
<keyword evidence="7 9" id="KW-1133">Transmembrane helix</keyword>
<sequence>MWQTLKSVLDAFGSTIFVPVMLFIVALCLKTPVKKAFMSGLLAGVGLVGFNMITGSYGAILAPVVNKLVQEANINLPAMDLGWQSTATIAYSTDIGMIFIGVAILLQFLLFLCKWTNVFMPSDLWNNYSFIVWGSLIYVATGNTWLAIGCMVLQNLYILLFAEVIQKRWASYYGYPGTVMTAPHHIGHVPFCILLDWLLNKLGADRINLRPEPIQKKLGFLGEPMTIGLIVGAIIGICGNMYHLTELAAWGQTCQFAVATAAVMAIFPKIAAIFASAFTAITDASKKAVKGSTKQREWYLAVNDALGYGETATLTTGLLLIPITLVLSFILPGNIVLPVMSFTALAYRVEINICLSDGNIFKSVIAYSIIFCGSLYIASANAEFYTQVAKSVGIDLPEGALLVIGMIAANIFMHLIYRAFLSQNPIWIGISVVVYFALYFWYRKNKPVMDEFLEKNVYAYKEKLAAKGAAV</sequence>
<evidence type="ECO:0000313" key="10">
    <source>
        <dbReference type="EMBL" id="MBC8585525.1"/>
    </source>
</evidence>
<keyword evidence="11" id="KW-1185">Reference proteome</keyword>
<feature type="transmembrane region" description="Helical" evidence="9">
    <location>
        <begin position="225"/>
        <end position="244"/>
    </location>
</feature>
<dbReference type="GO" id="GO:0009401">
    <property type="term" value="P:phosphoenolpyruvate-dependent sugar phosphotransferase system"/>
    <property type="evidence" value="ECO:0007669"/>
    <property type="project" value="UniProtKB-KW"/>
</dbReference>
<organism evidence="10 11">
    <name type="scientific">Youxingia wuxianensis</name>
    <dbReference type="NCBI Taxonomy" id="2763678"/>
    <lineage>
        <taxon>Bacteria</taxon>
        <taxon>Bacillati</taxon>
        <taxon>Bacillota</taxon>
        <taxon>Clostridia</taxon>
        <taxon>Eubacteriales</taxon>
        <taxon>Oscillospiraceae</taxon>
        <taxon>Youxingia</taxon>
    </lineage>
</organism>